<evidence type="ECO:0000313" key="3">
    <source>
        <dbReference type="EMBL" id="MCH7412099.1"/>
    </source>
</evidence>
<dbReference type="RefSeq" id="WP_241409489.1">
    <property type="nucleotide sequence ID" value="NZ_JAKZGO010000001.1"/>
</dbReference>
<keyword evidence="1" id="KW-0472">Membrane</keyword>
<evidence type="ECO:0000256" key="2">
    <source>
        <dbReference type="SAM" id="SignalP"/>
    </source>
</evidence>
<gene>
    <name evidence="3" type="ORF">MM213_01280</name>
</gene>
<sequence length="83" mass="9749">MTRFKKYLNKLLGYLILILMISFDSNAQNQPNIPKPSGPIDFSKTSNIVIFIIIPIIIILAFLIFRKRIMKVKKEIKDRKEKQ</sequence>
<keyword evidence="1" id="KW-1133">Transmembrane helix</keyword>
<feature type="chain" id="PRO_5046310598" evidence="2">
    <location>
        <begin position="28"/>
        <end position="83"/>
    </location>
</feature>
<keyword evidence="4" id="KW-1185">Reference proteome</keyword>
<feature type="signal peptide" evidence="2">
    <location>
        <begin position="1"/>
        <end position="27"/>
    </location>
</feature>
<protein>
    <submittedName>
        <fullName evidence="3">Uncharacterized protein</fullName>
    </submittedName>
</protein>
<proteinExistence type="predicted"/>
<keyword evidence="1" id="KW-0812">Transmembrane</keyword>
<reference evidence="3" key="1">
    <citation type="submission" date="2022-03" db="EMBL/GenBank/DDBJ databases">
        <title>De novo assembled genomes of Belliella spp. (Cyclobacteriaceae) strains.</title>
        <authorList>
            <person name="Szabo A."/>
            <person name="Korponai K."/>
            <person name="Felfoldi T."/>
        </authorList>
    </citation>
    <scope>NUCLEOTIDE SEQUENCE</scope>
    <source>
        <strain evidence="3">DSM 111903</strain>
    </source>
</reference>
<name>A0ABS9V6Q3_9BACT</name>
<dbReference type="Proteomes" id="UP001165430">
    <property type="component" value="Unassembled WGS sequence"/>
</dbReference>
<comment type="caution">
    <text evidence="3">The sequence shown here is derived from an EMBL/GenBank/DDBJ whole genome shotgun (WGS) entry which is preliminary data.</text>
</comment>
<organism evidence="3 4">
    <name type="scientific">Belliella alkalica</name>
    <dbReference type="NCBI Taxonomy" id="1730871"/>
    <lineage>
        <taxon>Bacteria</taxon>
        <taxon>Pseudomonadati</taxon>
        <taxon>Bacteroidota</taxon>
        <taxon>Cytophagia</taxon>
        <taxon>Cytophagales</taxon>
        <taxon>Cyclobacteriaceae</taxon>
        <taxon>Belliella</taxon>
    </lineage>
</organism>
<feature type="transmembrane region" description="Helical" evidence="1">
    <location>
        <begin position="45"/>
        <end position="65"/>
    </location>
</feature>
<evidence type="ECO:0000313" key="4">
    <source>
        <dbReference type="Proteomes" id="UP001165430"/>
    </source>
</evidence>
<accession>A0ABS9V6Q3</accession>
<dbReference type="EMBL" id="JAKZGO010000001">
    <property type="protein sequence ID" value="MCH7412099.1"/>
    <property type="molecule type" value="Genomic_DNA"/>
</dbReference>
<evidence type="ECO:0000256" key="1">
    <source>
        <dbReference type="SAM" id="Phobius"/>
    </source>
</evidence>
<keyword evidence="2" id="KW-0732">Signal</keyword>